<evidence type="ECO:0000313" key="2">
    <source>
        <dbReference type="Proteomes" id="UP000599312"/>
    </source>
</evidence>
<dbReference type="Pfam" id="PF06748">
    <property type="entry name" value="DUF1217"/>
    <property type="match status" value="1"/>
</dbReference>
<dbReference type="InterPro" id="IPR023157">
    <property type="entry name" value="AGR-C-984p-like_sf"/>
</dbReference>
<name>A0A931BVU2_9HYPH</name>
<comment type="caution">
    <text evidence="1">The sequence shown here is derived from an EMBL/GenBank/DDBJ whole genome shotgun (WGS) entry which is preliminary data.</text>
</comment>
<reference evidence="1" key="1">
    <citation type="submission" date="2020-11" db="EMBL/GenBank/DDBJ databases">
        <authorList>
            <person name="Kim M.K."/>
        </authorList>
    </citation>
    <scope>NUCLEOTIDE SEQUENCE</scope>
    <source>
        <strain evidence="1">BT350</strain>
    </source>
</reference>
<proteinExistence type="predicted"/>
<gene>
    <name evidence="1" type="ORF">I2H38_20015</name>
</gene>
<dbReference type="InterPro" id="IPR010626">
    <property type="entry name" value="DUF1217"/>
</dbReference>
<dbReference type="SUPFAM" id="SSF158837">
    <property type="entry name" value="AGR C 984p-like"/>
    <property type="match status" value="1"/>
</dbReference>
<dbReference type="EMBL" id="JADQDO010000018">
    <property type="protein sequence ID" value="MBF9235653.1"/>
    <property type="molecule type" value="Genomic_DNA"/>
</dbReference>
<evidence type="ECO:0000313" key="1">
    <source>
        <dbReference type="EMBL" id="MBF9235653.1"/>
    </source>
</evidence>
<sequence>MVSTFTNYQLISRDMQKSLARTASDPVVARETDYYLKNIGNVKSIDDLLANNRLYKYAMKAYGLEDMTYAKAFMRKVLTEGIESKDSFASRLSDNRYKEFVSAFNFVRYKDATTSFEQAQRGTADKYVRQSLEGSVGEEDPGVRLALYFQRKASDIKGPFDILADPALLQVVQTALDIPQNAMGGSIDAQAAMIKRRVDIDSLKTPEGVQRFLQRFTSLWDVQNSTTSSPVLALFSGASSTGSMDVDLLMSLQRIKLGGV</sequence>
<dbReference type="RefSeq" id="WP_196273647.1">
    <property type="nucleotide sequence ID" value="NZ_JADQDO010000018.1"/>
</dbReference>
<dbReference type="AlphaFoldDB" id="A0A931BVU2"/>
<accession>A0A931BVU2</accession>
<protein>
    <submittedName>
        <fullName evidence="1">DUF1217 domain-containing protein</fullName>
    </submittedName>
</protein>
<organism evidence="1 2">
    <name type="scientific">Microvirga alba</name>
    <dbReference type="NCBI Taxonomy" id="2791025"/>
    <lineage>
        <taxon>Bacteria</taxon>
        <taxon>Pseudomonadati</taxon>
        <taxon>Pseudomonadota</taxon>
        <taxon>Alphaproteobacteria</taxon>
        <taxon>Hyphomicrobiales</taxon>
        <taxon>Methylobacteriaceae</taxon>
        <taxon>Microvirga</taxon>
    </lineage>
</organism>
<dbReference type="Proteomes" id="UP000599312">
    <property type="component" value="Unassembled WGS sequence"/>
</dbReference>
<dbReference type="Gene3D" id="1.10.3700.10">
    <property type="entry name" value="AGR C 984p-like"/>
    <property type="match status" value="1"/>
</dbReference>
<keyword evidence="2" id="KW-1185">Reference proteome</keyword>